<dbReference type="EMBL" id="BPQB01000009">
    <property type="protein sequence ID" value="GJE88363.1"/>
    <property type="molecule type" value="Genomic_DNA"/>
</dbReference>
<dbReference type="OrthoDB" id="3364132at2759"/>
<reference evidence="2 3" key="1">
    <citation type="submission" date="2021-08" db="EMBL/GenBank/DDBJ databases">
        <title>Draft Genome Sequence of Phanerochaete sordida strain YK-624.</title>
        <authorList>
            <person name="Mori T."/>
            <person name="Dohra H."/>
            <person name="Suzuki T."/>
            <person name="Kawagishi H."/>
            <person name="Hirai H."/>
        </authorList>
    </citation>
    <scope>NUCLEOTIDE SEQUENCE [LARGE SCALE GENOMIC DNA]</scope>
    <source>
        <strain evidence="2 3">YK-624</strain>
    </source>
</reference>
<accession>A0A9P3LBR4</accession>
<evidence type="ECO:0000313" key="3">
    <source>
        <dbReference type="Proteomes" id="UP000703269"/>
    </source>
</evidence>
<feature type="region of interest" description="Disordered" evidence="1">
    <location>
        <begin position="124"/>
        <end position="206"/>
    </location>
</feature>
<name>A0A9P3LBR4_9APHY</name>
<keyword evidence="3" id="KW-1185">Reference proteome</keyword>
<organism evidence="2 3">
    <name type="scientific">Phanerochaete sordida</name>
    <dbReference type="NCBI Taxonomy" id="48140"/>
    <lineage>
        <taxon>Eukaryota</taxon>
        <taxon>Fungi</taxon>
        <taxon>Dikarya</taxon>
        <taxon>Basidiomycota</taxon>
        <taxon>Agaricomycotina</taxon>
        <taxon>Agaricomycetes</taxon>
        <taxon>Polyporales</taxon>
        <taxon>Phanerochaetaceae</taxon>
        <taxon>Phanerochaete</taxon>
    </lineage>
</organism>
<feature type="region of interest" description="Disordered" evidence="1">
    <location>
        <begin position="260"/>
        <end position="331"/>
    </location>
</feature>
<dbReference type="AlphaFoldDB" id="A0A9P3LBR4"/>
<comment type="caution">
    <text evidence="2">The sequence shown here is derived from an EMBL/GenBank/DDBJ whole genome shotgun (WGS) entry which is preliminary data.</text>
</comment>
<feature type="compositionally biased region" description="Pro residues" evidence="1">
    <location>
        <begin position="263"/>
        <end position="272"/>
    </location>
</feature>
<sequence length="331" mass="36311">MLPGVYVSETLTKPFRFRSLVFNDEQGIRDPRCYTWENTGSIEFAVFRCRPTGLQQFRPQDPAAVAAAAPHGIVRAPTPALATGGEVPIKAIQGVGGVTIDPPDKPYARILIRYRPREILQMQGAIPTTSSRPTSSSSTAVSQLGRKRSLDSVSLLAETSRPSQRARDTPPTETSPPRLGSSHSHSSHSRHSSGAWGTQPAADLQGSGAHEELALMKSQLEHATDQMHSAMRQMRGSMELMNRSLRQMQFLQQRIEGLEARQPPLPPPPSATLPPIETAHQSPPPPVREVLDEQAQPPPEAFTSFAESPERWTQEQELFDDSAVAGELQWP</sequence>
<evidence type="ECO:0000256" key="1">
    <source>
        <dbReference type="SAM" id="MobiDB-lite"/>
    </source>
</evidence>
<dbReference type="Proteomes" id="UP000703269">
    <property type="component" value="Unassembled WGS sequence"/>
</dbReference>
<gene>
    <name evidence="2" type="ORF">PsYK624_044460</name>
</gene>
<proteinExistence type="predicted"/>
<feature type="compositionally biased region" description="Low complexity" evidence="1">
    <location>
        <begin position="127"/>
        <end position="139"/>
    </location>
</feature>
<protein>
    <submittedName>
        <fullName evidence="2">Uncharacterized protein</fullName>
    </submittedName>
</protein>
<evidence type="ECO:0000313" key="2">
    <source>
        <dbReference type="EMBL" id="GJE88363.1"/>
    </source>
</evidence>